<evidence type="ECO:0000256" key="10">
    <source>
        <dbReference type="ARBA" id="ARBA00023268"/>
    </source>
</evidence>
<dbReference type="PRINTS" id="PR01607">
    <property type="entry name" value="APYRASEFAMLY"/>
</dbReference>
<evidence type="ECO:0000313" key="14">
    <source>
        <dbReference type="EMBL" id="TYR77732.1"/>
    </source>
</evidence>
<organism evidence="14 15">
    <name type="scientific">Rossellomorea vietnamensis</name>
    <dbReference type="NCBI Taxonomy" id="218284"/>
    <lineage>
        <taxon>Bacteria</taxon>
        <taxon>Bacillati</taxon>
        <taxon>Bacillota</taxon>
        <taxon>Bacilli</taxon>
        <taxon>Bacillales</taxon>
        <taxon>Bacillaceae</taxon>
        <taxon>Rossellomorea</taxon>
    </lineage>
</organism>
<dbReference type="Pfam" id="PF02872">
    <property type="entry name" value="5_nucleotid_C"/>
    <property type="match status" value="1"/>
</dbReference>
<dbReference type="GO" id="GO:0008254">
    <property type="term" value="F:3'-nucleotidase activity"/>
    <property type="evidence" value="ECO:0007669"/>
    <property type="project" value="UniProtKB-EC"/>
</dbReference>
<dbReference type="InterPro" id="IPR004843">
    <property type="entry name" value="Calcineurin-like_PHP"/>
</dbReference>
<feature type="domain" description="5'-Nucleotidase C-terminal" evidence="13">
    <location>
        <begin position="331"/>
        <end position="486"/>
    </location>
</feature>
<dbReference type="AlphaFoldDB" id="A0A5D4KKF7"/>
<dbReference type="SUPFAM" id="SSF56300">
    <property type="entry name" value="Metallo-dependent phosphatases"/>
    <property type="match status" value="1"/>
</dbReference>
<dbReference type="PANTHER" id="PTHR11575">
    <property type="entry name" value="5'-NUCLEOTIDASE-RELATED"/>
    <property type="match status" value="1"/>
</dbReference>
<evidence type="ECO:0000256" key="7">
    <source>
        <dbReference type="ARBA" id="ARBA00022729"/>
    </source>
</evidence>
<evidence type="ECO:0000256" key="4">
    <source>
        <dbReference type="ARBA" id="ARBA00004196"/>
    </source>
</evidence>
<dbReference type="GO" id="GO:0046872">
    <property type="term" value="F:metal ion binding"/>
    <property type="evidence" value="ECO:0007669"/>
    <property type="project" value="UniProtKB-KW"/>
</dbReference>
<evidence type="ECO:0000256" key="8">
    <source>
        <dbReference type="ARBA" id="ARBA00022741"/>
    </source>
</evidence>
<evidence type="ECO:0000256" key="2">
    <source>
        <dbReference type="ARBA" id="ARBA00001730"/>
    </source>
</evidence>
<reference evidence="14 15" key="1">
    <citation type="submission" date="2019-08" db="EMBL/GenBank/DDBJ databases">
        <title>Bacillus genomes from the desert of Cuatro Cienegas, Coahuila.</title>
        <authorList>
            <person name="Olmedo-Alvarez G."/>
        </authorList>
    </citation>
    <scope>NUCLEOTIDE SEQUENCE [LARGE SCALE GENOMIC DNA]</scope>
    <source>
        <strain evidence="14 15">CH40_1T</strain>
    </source>
</reference>
<dbReference type="InterPro" id="IPR006146">
    <property type="entry name" value="5'-Nucleotdase_CS"/>
</dbReference>
<dbReference type="GO" id="GO:0009166">
    <property type="term" value="P:nucleotide catabolic process"/>
    <property type="evidence" value="ECO:0007669"/>
    <property type="project" value="InterPro"/>
</dbReference>
<evidence type="ECO:0000256" key="6">
    <source>
        <dbReference type="ARBA" id="ARBA00022723"/>
    </source>
</evidence>
<evidence type="ECO:0000256" key="11">
    <source>
        <dbReference type="RuleBase" id="RU362119"/>
    </source>
</evidence>
<dbReference type="GO" id="GO:0030288">
    <property type="term" value="C:outer membrane-bounded periplasmic space"/>
    <property type="evidence" value="ECO:0007669"/>
    <property type="project" value="TreeGrafter"/>
</dbReference>
<proteinExistence type="inferred from homology"/>
<comment type="caution">
    <text evidence="14">The sequence shown here is derived from an EMBL/GenBank/DDBJ whole genome shotgun (WGS) entry which is preliminary data.</text>
</comment>
<evidence type="ECO:0000259" key="12">
    <source>
        <dbReference type="Pfam" id="PF00149"/>
    </source>
</evidence>
<dbReference type="Pfam" id="PF00149">
    <property type="entry name" value="Metallophos"/>
    <property type="match status" value="1"/>
</dbReference>
<evidence type="ECO:0000256" key="3">
    <source>
        <dbReference type="ARBA" id="ARBA00001968"/>
    </source>
</evidence>
<dbReference type="Proteomes" id="UP000323317">
    <property type="component" value="Unassembled WGS sequence"/>
</dbReference>
<comment type="similarity">
    <text evidence="5 11">Belongs to the 5'-nucleotidase family.</text>
</comment>
<comment type="catalytic activity">
    <reaction evidence="1">
        <text>a ribonucleoside 3'-phosphate + H2O = a ribonucleoside + phosphate</text>
        <dbReference type="Rhea" id="RHEA:10144"/>
        <dbReference type="ChEBI" id="CHEBI:13197"/>
        <dbReference type="ChEBI" id="CHEBI:15377"/>
        <dbReference type="ChEBI" id="CHEBI:18254"/>
        <dbReference type="ChEBI" id="CHEBI:43474"/>
        <dbReference type="EC" id="3.1.3.6"/>
    </reaction>
</comment>
<dbReference type="Gene3D" id="3.90.780.10">
    <property type="entry name" value="5'-Nucleotidase, C-terminal domain"/>
    <property type="match status" value="1"/>
</dbReference>
<accession>A0A5D4KKF7</accession>
<dbReference type="GO" id="GO:0000166">
    <property type="term" value="F:nucleotide binding"/>
    <property type="evidence" value="ECO:0007669"/>
    <property type="project" value="UniProtKB-KW"/>
</dbReference>
<dbReference type="GO" id="GO:0008663">
    <property type="term" value="F:2',3'-cyclic-nucleotide 2'-phosphodiesterase activity"/>
    <property type="evidence" value="ECO:0007669"/>
    <property type="project" value="UniProtKB-EC"/>
</dbReference>
<sequence length="524" mass="59055">MMSQITLTILETSDVHGNIFPVNYGTNEIQPLGLGKAAAIIKKFRSRNDHVLTIDNGDIIQGTPLTYHYVKYRSSEPNPMIEVLNHLQYDAAVIGNHEFNYGLPIMQGAAEQSSFPWLSANILDKSTGRPYFGTPYIIKEFGSGLKAAVLGVTTHYIPNWENPEHIPDLDFADAFETAKNWVNHIREKENPDVLIVSYHGGFENDPQSGKPTESHTSENQGYRMCTEIEGIDVLLTGHQHRQLAGTINNVLILQPGFNGEYVGKADITFENSQGRWHIVEKKSELLPAGYEEEDEEVLQLVKKYETSTQEWLDQPIGFIEGDMTIKDPLQARMVEHPLVEFINNVQMDALGVQISNTALFNNSAKGLPSTVTMRDIVSNYVYPNTLTAIEISGKDMKEALERSASYFLVGENGEVIVNPAFSVPKPQHYNYDMWEGIEYRINISNEIGKRIEGLQYNGKPVEMNEKYEVVMNNYRAGGGGEYPMFKNRPITKSSQIDMAEMLANYFLKHKTVKAAVNHNWKVVK</sequence>
<dbReference type="PROSITE" id="PS00786">
    <property type="entry name" value="5_NUCLEOTIDASE_2"/>
    <property type="match status" value="1"/>
</dbReference>
<evidence type="ECO:0000256" key="9">
    <source>
        <dbReference type="ARBA" id="ARBA00022801"/>
    </source>
</evidence>
<dbReference type="EMBL" id="VTEH01000001">
    <property type="protein sequence ID" value="TYR77732.1"/>
    <property type="molecule type" value="Genomic_DNA"/>
</dbReference>
<dbReference type="InterPro" id="IPR036907">
    <property type="entry name" value="5'-Nucleotdase_C_sf"/>
</dbReference>
<feature type="domain" description="Calcineurin-like phosphoesterase" evidence="12">
    <location>
        <begin position="8"/>
        <end position="241"/>
    </location>
</feature>
<keyword evidence="10" id="KW-0511">Multifunctional enzyme</keyword>
<dbReference type="CDD" id="cd07410">
    <property type="entry name" value="MPP_CpdB_N"/>
    <property type="match status" value="1"/>
</dbReference>
<dbReference type="PANTHER" id="PTHR11575:SF6">
    <property type="entry name" value="2',3'-CYCLIC-NUCLEOTIDE 2'-PHOSPHODIESTERASE_3'-NUCLEOTIDASE"/>
    <property type="match status" value="1"/>
</dbReference>
<keyword evidence="9 11" id="KW-0378">Hydrolase</keyword>
<name>A0A5D4KKF7_9BACI</name>
<evidence type="ECO:0000256" key="1">
    <source>
        <dbReference type="ARBA" id="ARBA00000527"/>
    </source>
</evidence>
<dbReference type="InterPro" id="IPR041827">
    <property type="entry name" value="CpdB_N"/>
</dbReference>
<dbReference type="InterPro" id="IPR029052">
    <property type="entry name" value="Metallo-depent_PP-like"/>
</dbReference>
<evidence type="ECO:0000313" key="15">
    <source>
        <dbReference type="Proteomes" id="UP000323317"/>
    </source>
</evidence>
<keyword evidence="8 11" id="KW-0547">Nucleotide-binding</keyword>
<dbReference type="InterPro" id="IPR008334">
    <property type="entry name" value="5'-Nucleotdase_C"/>
</dbReference>
<dbReference type="PROSITE" id="PS00785">
    <property type="entry name" value="5_NUCLEOTIDASE_1"/>
    <property type="match status" value="1"/>
</dbReference>
<dbReference type="Gene3D" id="3.60.21.10">
    <property type="match status" value="1"/>
</dbReference>
<evidence type="ECO:0000259" key="13">
    <source>
        <dbReference type="Pfam" id="PF02872"/>
    </source>
</evidence>
<dbReference type="InterPro" id="IPR006179">
    <property type="entry name" value="5_nucleotidase/apyrase"/>
</dbReference>
<keyword evidence="7" id="KW-0732">Signal</keyword>
<comment type="cofactor">
    <cofactor evidence="3">
        <name>a divalent metal cation</name>
        <dbReference type="ChEBI" id="CHEBI:60240"/>
    </cofactor>
</comment>
<keyword evidence="6" id="KW-0479">Metal-binding</keyword>
<dbReference type="SUPFAM" id="SSF55816">
    <property type="entry name" value="5'-nucleotidase (syn. UDP-sugar hydrolase), C-terminal domain"/>
    <property type="match status" value="1"/>
</dbReference>
<protein>
    <submittedName>
        <fullName evidence="14">Bifunctional metallophosphatase/5'-nucleotidase</fullName>
    </submittedName>
</protein>
<gene>
    <name evidence="14" type="ORF">FZC79_02645</name>
</gene>
<comment type="subcellular location">
    <subcellularLocation>
        <location evidence="4">Cell envelope</location>
    </subcellularLocation>
</comment>
<evidence type="ECO:0000256" key="5">
    <source>
        <dbReference type="ARBA" id="ARBA00006654"/>
    </source>
</evidence>
<comment type="catalytic activity">
    <reaction evidence="2">
        <text>a nucleoside 2',3'-cyclic phosphate + H2O = a nucleoside 3'-phosphate + H(+)</text>
        <dbReference type="Rhea" id="RHEA:19621"/>
        <dbReference type="ChEBI" id="CHEBI:15377"/>
        <dbReference type="ChEBI" id="CHEBI:15378"/>
        <dbReference type="ChEBI" id="CHEBI:66949"/>
        <dbReference type="ChEBI" id="CHEBI:66954"/>
        <dbReference type="EC" id="3.1.4.16"/>
    </reaction>
</comment>